<organism evidence="2">
    <name type="scientific">Dissoconium aciculare CBS 342.82</name>
    <dbReference type="NCBI Taxonomy" id="1314786"/>
    <lineage>
        <taxon>Eukaryota</taxon>
        <taxon>Fungi</taxon>
        <taxon>Dikarya</taxon>
        <taxon>Ascomycota</taxon>
        <taxon>Pezizomycotina</taxon>
        <taxon>Dothideomycetes</taxon>
        <taxon>Dothideomycetidae</taxon>
        <taxon>Mycosphaerellales</taxon>
        <taxon>Dissoconiaceae</taxon>
        <taxon>Dissoconium</taxon>
    </lineage>
</organism>
<dbReference type="GeneID" id="54357565"/>
<proteinExistence type="predicted"/>
<dbReference type="AlphaFoldDB" id="A0A6J3M521"/>
<protein>
    <submittedName>
        <fullName evidence="2">Uncharacterized protein</fullName>
    </submittedName>
</protein>
<dbReference type="OrthoDB" id="3780330at2759"/>
<name>A0A6J3M521_9PEZI</name>
<keyword evidence="1" id="KW-1185">Reference proteome</keyword>
<gene>
    <name evidence="2" type="ORF">K489DRAFT_225436</name>
</gene>
<sequence>MAFVAYQAMREQLAKDMVSSTHSKSLMKKVSRGNGPTVMTALVKGDHVYLASSMKGSGLLYDATTKDVFVPGTGAPASYWQNLKSGVCPAEIQEGLKECGFLVKGTSSLVGHQNGGSCGEVMAGWAACNNPPSAHTGPTRVVAVKSVGGKMMIEDPCGADPDATPEWIPKGCKTFNSKLGWVTIKSNTPEAKSDHLQIISVKQATYVVSKAKPQAP</sequence>
<reference evidence="2" key="2">
    <citation type="submission" date="2020-04" db="EMBL/GenBank/DDBJ databases">
        <authorList>
            <consortium name="NCBI Genome Project"/>
        </authorList>
    </citation>
    <scope>NUCLEOTIDE SEQUENCE</scope>
    <source>
        <strain evidence="2">CBS 342.82</strain>
    </source>
</reference>
<reference evidence="2" key="3">
    <citation type="submission" date="2025-08" db="UniProtKB">
        <authorList>
            <consortium name="RefSeq"/>
        </authorList>
    </citation>
    <scope>IDENTIFICATION</scope>
    <source>
        <strain evidence="2">CBS 342.82</strain>
    </source>
</reference>
<evidence type="ECO:0000313" key="1">
    <source>
        <dbReference type="Proteomes" id="UP000504637"/>
    </source>
</evidence>
<dbReference type="RefSeq" id="XP_033460176.1">
    <property type="nucleotide sequence ID" value="XM_033599766.1"/>
</dbReference>
<dbReference type="Proteomes" id="UP000504637">
    <property type="component" value="Unplaced"/>
</dbReference>
<accession>A0A6J3M521</accession>
<reference evidence="2" key="1">
    <citation type="submission" date="2020-01" db="EMBL/GenBank/DDBJ databases">
        <authorList>
            <consortium name="DOE Joint Genome Institute"/>
            <person name="Haridas S."/>
            <person name="Albert R."/>
            <person name="Binder M."/>
            <person name="Bloem J."/>
            <person name="Labutti K."/>
            <person name="Salamov A."/>
            <person name="Andreopoulos B."/>
            <person name="Baker S.E."/>
            <person name="Barry K."/>
            <person name="Bills G."/>
            <person name="Bluhm B.H."/>
            <person name="Cannon C."/>
            <person name="Castanera R."/>
            <person name="Culley D.E."/>
            <person name="Daum C."/>
            <person name="Ezra D."/>
            <person name="Gonzalez J.B."/>
            <person name="Henrissat B."/>
            <person name="Kuo A."/>
            <person name="Liang C."/>
            <person name="Lipzen A."/>
            <person name="Lutzoni F."/>
            <person name="Magnuson J."/>
            <person name="Mondo S."/>
            <person name="Nolan M."/>
            <person name="Ohm R."/>
            <person name="Pangilinan J."/>
            <person name="Park H.-J."/>
            <person name="Ramirez L."/>
            <person name="Alfaro M."/>
            <person name="Sun H."/>
            <person name="Tritt A."/>
            <person name="Yoshinaga Y."/>
            <person name="Zwiers L.-H."/>
            <person name="Turgeon B.G."/>
            <person name="Goodwin S.B."/>
            <person name="Spatafora J.W."/>
            <person name="Crous P.W."/>
            <person name="Grigoriev I.V."/>
        </authorList>
    </citation>
    <scope>NUCLEOTIDE SEQUENCE</scope>
    <source>
        <strain evidence="2">CBS 342.82</strain>
    </source>
</reference>
<evidence type="ECO:0000313" key="2">
    <source>
        <dbReference type="RefSeq" id="XP_033460176.1"/>
    </source>
</evidence>